<evidence type="ECO:0000256" key="2">
    <source>
        <dbReference type="ARBA" id="ARBA00035032"/>
    </source>
</evidence>
<reference evidence="4 5" key="1">
    <citation type="submission" date="2019-03" db="EMBL/GenBank/DDBJ databases">
        <title>Genomic Encyclopedia of Type Strains, Phase IV (KMG-IV): sequencing the most valuable type-strain genomes for metagenomic binning, comparative biology and taxonomic classification.</title>
        <authorList>
            <person name="Goeker M."/>
        </authorList>
    </citation>
    <scope>NUCLEOTIDE SEQUENCE [LARGE SCALE GENOMIC DNA]</scope>
    <source>
        <strain evidence="4 5">DSM 21667</strain>
    </source>
</reference>
<accession>A0A4R6YMJ2</accession>
<organism evidence="4 5">
    <name type="scientific">Tahibacter aquaticus</name>
    <dbReference type="NCBI Taxonomy" id="520092"/>
    <lineage>
        <taxon>Bacteria</taxon>
        <taxon>Pseudomonadati</taxon>
        <taxon>Pseudomonadota</taxon>
        <taxon>Gammaproteobacteria</taxon>
        <taxon>Lysobacterales</taxon>
        <taxon>Rhodanobacteraceae</taxon>
        <taxon>Tahibacter</taxon>
    </lineage>
</organism>
<comment type="similarity">
    <text evidence="1">Belongs to the argonaute family. Long pAgo subfamily.</text>
</comment>
<gene>
    <name evidence="4" type="ORF">DFR29_12026</name>
</gene>
<evidence type="ECO:0000259" key="3">
    <source>
        <dbReference type="SMART" id="SM00950"/>
    </source>
</evidence>
<dbReference type="InterPro" id="IPR003165">
    <property type="entry name" value="Piwi"/>
</dbReference>
<evidence type="ECO:0000256" key="1">
    <source>
        <dbReference type="ARBA" id="ARBA00035012"/>
    </source>
</evidence>
<feature type="domain" description="Piwi" evidence="3">
    <location>
        <begin position="146"/>
        <end position="460"/>
    </location>
</feature>
<dbReference type="CDD" id="cd04659">
    <property type="entry name" value="Piwi_piwi-like_ProArk"/>
    <property type="match status" value="1"/>
</dbReference>
<dbReference type="Proteomes" id="UP000295293">
    <property type="component" value="Unassembled WGS sequence"/>
</dbReference>
<dbReference type="Gene3D" id="3.30.420.10">
    <property type="entry name" value="Ribonuclease H-like superfamily/Ribonuclease H"/>
    <property type="match status" value="1"/>
</dbReference>
<dbReference type="RefSeq" id="WP_208113712.1">
    <property type="nucleotide sequence ID" value="NZ_SNZH01000020.1"/>
</dbReference>
<dbReference type="AlphaFoldDB" id="A0A4R6YMJ2"/>
<evidence type="ECO:0000313" key="5">
    <source>
        <dbReference type="Proteomes" id="UP000295293"/>
    </source>
</evidence>
<protein>
    <recommendedName>
        <fullName evidence="2">Protein argonaute</fullName>
    </recommendedName>
</protein>
<proteinExistence type="inferred from homology"/>
<evidence type="ECO:0000313" key="4">
    <source>
        <dbReference type="EMBL" id="TDR38525.1"/>
    </source>
</evidence>
<dbReference type="SMART" id="SM00950">
    <property type="entry name" value="Piwi"/>
    <property type="match status" value="1"/>
</dbReference>
<dbReference type="SUPFAM" id="SSF53098">
    <property type="entry name" value="Ribonuclease H-like"/>
    <property type="match status" value="1"/>
</dbReference>
<keyword evidence="5" id="KW-1185">Reference proteome</keyword>
<dbReference type="InterPro" id="IPR012337">
    <property type="entry name" value="RNaseH-like_sf"/>
</dbReference>
<name>A0A4R6YMJ2_9GAMM</name>
<dbReference type="GO" id="GO:0003676">
    <property type="term" value="F:nucleic acid binding"/>
    <property type="evidence" value="ECO:0007669"/>
    <property type="project" value="InterPro"/>
</dbReference>
<comment type="caution">
    <text evidence="4">The sequence shown here is derived from an EMBL/GenBank/DDBJ whole genome shotgun (WGS) entry which is preliminary data.</text>
</comment>
<dbReference type="InterPro" id="IPR036397">
    <property type="entry name" value="RNaseH_sf"/>
</dbReference>
<sequence length="472" mass="53824">MMKVKVLKEPLLEFGNGTHICPRTGIETLGVYDKRDELRRSELRIGIVGRGEGVDLLDEWLDHCKRGIPSKVDNKFPNLFKGFGGISEHYGFFTRLLSSPQYTRTLQKSEINKIAKITSREDRVVKCVDLYYEQARFISENRSVDVIICVVPNDLFDSLTKSSGAEDTELVDRYMEHNFRRLLKARCMHLGIPLQLVREKTILSVKPSIDQQDLATKAWNFCTALYYKGNRTVPWRLVEDKFKPRTCYIGIGFYKSRDGETISTSLAQVFDEFGHGVILRGAPVSIDKNDRHPYMEEGQAHDLLHSALAEYENALMQKPARVVIHKSSRFRDTEIAGFSQVLDAKGIATRDFVSITSTDIRLFSAKEYPPARGTLLSLTEREGVLYTKGIVEFYKTYPGMYIPSPLRIEMFDSDSSLEDIAKEILGLTKMNWNNTQLDGRLPITLECANKVGDIMKYVDASQKPQVSFSFYM</sequence>
<dbReference type="EMBL" id="SNZH01000020">
    <property type="protein sequence ID" value="TDR38525.1"/>
    <property type="molecule type" value="Genomic_DNA"/>
</dbReference>